<dbReference type="AlphaFoldDB" id="A0A8J2SIK8"/>
<evidence type="ECO:0000256" key="2">
    <source>
        <dbReference type="SAM" id="SignalP"/>
    </source>
</evidence>
<dbReference type="OrthoDB" id="443928at2759"/>
<keyword evidence="2" id="KW-0732">Signal</keyword>
<dbReference type="Proteomes" id="UP000789595">
    <property type="component" value="Unassembled WGS sequence"/>
</dbReference>
<feature type="compositionally biased region" description="Low complexity" evidence="1">
    <location>
        <begin position="31"/>
        <end position="40"/>
    </location>
</feature>
<evidence type="ECO:0008006" key="5">
    <source>
        <dbReference type="Google" id="ProtNLM"/>
    </source>
</evidence>
<name>A0A8J2SIK8_9STRA</name>
<dbReference type="NCBIfam" id="TIGR02167">
    <property type="entry name" value="Liste_lipo_26"/>
    <property type="match status" value="3"/>
</dbReference>
<gene>
    <name evidence="3" type="ORF">PECAL_3P27880</name>
</gene>
<dbReference type="Pfam" id="PF03382">
    <property type="entry name" value="DUF285"/>
    <property type="match status" value="3"/>
</dbReference>
<organism evidence="3 4">
    <name type="scientific">Pelagomonas calceolata</name>
    <dbReference type="NCBI Taxonomy" id="35677"/>
    <lineage>
        <taxon>Eukaryota</taxon>
        <taxon>Sar</taxon>
        <taxon>Stramenopiles</taxon>
        <taxon>Ochrophyta</taxon>
        <taxon>Pelagophyceae</taxon>
        <taxon>Pelagomonadales</taxon>
        <taxon>Pelagomonadaceae</taxon>
        <taxon>Pelagomonas</taxon>
    </lineage>
</organism>
<dbReference type="InterPro" id="IPR005046">
    <property type="entry name" value="DUF285"/>
</dbReference>
<comment type="caution">
    <text evidence="3">The sequence shown here is derived from an EMBL/GenBank/DDBJ whole genome shotgun (WGS) entry which is preliminary data.</text>
</comment>
<evidence type="ECO:0000256" key="1">
    <source>
        <dbReference type="SAM" id="MobiDB-lite"/>
    </source>
</evidence>
<sequence length="782" mass="84609">MPPRRYHKSWAASLLALVIVAAPSRLLRTTTGATTTPAAAQSKEKIKPTTRNYRTDGGWRPSAGGAAGAVAFGAFLSCSALPTHGSSAARVRVLRALLAFSPHLAAARPFGPANASMTRRKLGYVMTDSNIKMAVTAWFDDAAAAEATYGHISTWATGGVTDMKELFCAHSWCDYYNSAAESFNEDIGAWDTSGVTSMENMFFYASAFDQDIGAWDTSNVTTMLRMFTAASSFDQDLGWCVDDGVEMLDMFFNTPCESFSSLSCGVTKVEGGCAPTRQPTPGPTPRPTGYAMDRFNIRTAVAAWLADATAAEATYGHISTWETSGLTDMSYLFCGSSYYSSRGCNSAAASFNEDISEWDTSGVTTMYSMFSDASSFNQDIGAWDTSGVRSMAYMFQSASAFDQDIGAWDTSGVTSMSSMFDRASAFDQDIGAWDTSGVRSMTSMFDRASAFDQDIGAWDTSGVTSMSSMFYSASAFNQDIGAWDTSGVRSMAYMFQSASAFDQDLGWCVDDDVDLLGAFNGGVLCESTSCGVGNRALLRCGGSMGDSSIRTAVTAWLTDATAAEAAYGHISTWATGGVTDMSWLFCANSWCDYYNSAAASFNEDISAWDTSGVTSMEFMFSYASAFDQDIGAWDTSGVRSMYSMFSYASAFDQDIGAWDTSSVTSMYQMFYYASAFDQDLGWCVDDGVEMLDMFFNTPCESTYCGVKWGDCEFPPSGNVMVNWKIRWAINAWFDNATAAEATYGHISTWETGGVTDMKSRQCRRQFRGKVGSDGFEKVLMGC</sequence>
<dbReference type="InterPro" id="IPR011889">
    <property type="entry name" value="Liste_lipo_26"/>
</dbReference>
<dbReference type="EMBL" id="CAKKNE010000003">
    <property type="protein sequence ID" value="CAH0372758.1"/>
    <property type="molecule type" value="Genomic_DNA"/>
</dbReference>
<reference evidence="3" key="1">
    <citation type="submission" date="2021-11" db="EMBL/GenBank/DDBJ databases">
        <authorList>
            <consortium name="Genoscope - CEA"/>
            <person name="William W."/>
        </authorList>
    </citation>
    <scope>NUCLEOTIDE SEQUENCE</scope>
</reference>
<proteinExistence type="predicted"/>
<evidence type="ECO:0000313" key="3">
    <source>
        <dbReference type="EMBL" id="CAH0372758.1"/>
    </source>
</evidence>
<feature type="chain" id="PRO_5035256436" description="BspA family leucine-rich repeat surface protein" evidence="2">
    <location>
        <begin position="27"/>
        <end position="782"/>
    </location>
</feature>
<keyword evidence="4" id="KW-1185">Reference proteome</keyword>
<feature type="region of interest" description="Disordered" evidence="1">
    <location>
        <begin position="31"/>
        <end position="58"/>
    </location>
</feature>
<feature type="signal peptide" evidence="2">
    <location>
        <begin position="1"/>
        <end position="26"/>
    </location>
</feature>
<protein>
    <recommendedName>
        <fullName evidence="5">BspA family leucine-rich repeat surface protein</fullName>
    </recommendedName>
</protein>
<evidence type="ECO:0000313" key="4">
    <source>
        <dbReference type="Proteomes" id="UP000789595"/>
    </source>
</evidence>
<accession>A0A8J2SIK8</accession>